<dbReference type="GO" id="GO:0030246">
    <property type="term" value="F:carbohydrate binding"/>
    <property type="evidence" value="ECO:0007669"/>
    <property type="project" value="InterPro"/>
</dbReference>
<dbReference type="Proteomes" id="UP000295726">
    <property type="component" value="Unassembled WGS sequence"/>
</dbReference>
<dbReference type="InterPro" id="IPR014718">
    <property type="entry name" value="GH-type_carb-bd"/>
</dbReference>
<name>A0A4R3JZQ2_9FIRM</name>
<sequence>MPIHGFLKNRVLTLKDQHNSSITLSLFADRDTREYYPIRIGFGPNILRNGKNIPFPLVDRKSLPLVHNLFDDDAIILKNMAKEVSLFSPNNSTMITLTYPDMHYLGIWHRPRTRAEYVCIEPWSSLPGHEDTIEDLEKQSDLISLPTGKSYHNEWSITVTTN</sequence>
<dbReference type="InterPro" id="IPR011013">
    <property type="entry name" value="Gal_mutarotase_sf_dom"/>
</dbReference>
<accession>A0A4R3JZQ2</accession>
<gene>
    <name evidence="1" type="ORF">EDD59_13610</name>
</gene>
<evidence type="ECO:0000313" key="1">
    <source>
        <dbReference type="EMBL" id="TCS74668.1"/>
    </source>
</evidence>
<evidence type="ECO:0008006" key="3">
    <source>
        <dbReference type="Google" id="ProtNLM"/>
    </source>
</evidence>
<dbReference type="Gene3D" id="2.70.98.10">
    <property type="match status" value="1"/>
</dbReference>
<protein>
    <recommendedName>
        <fullName evidence="3">Aldose 1-epimerase</fullName>
    </recommendedName>
</protein>
<organism evidence="1 2">
    <name type="scientific">Muricomes intestini</name>
    <dbReference type="NCBI Taxonomy" id="1796634"/>
    <lineage>
        <taxon>Bacteria</taxon>
        <taxon>Bacillati</taxon>
        <taxon>Bacillota</taxon>
        <taxon>Clostridia</taxon>
        <taxon>Lachnospirales</taxon>
        <taxon>Lachnospiraceae</taxon>
        <taxon>Muricomes</taxon>
    </lineage>
</organism>
<dbReference type="AlphaFoldDB" id="A0A4R3JZQ2"/>
<evidence type="ECO:0000313" key="2">
    <source>
        <dbReference type="Proteomes" id="UP000295726"/>
    </source>
</evidence>
<comment type="caution">
    <text evidence="1">The sequence shown here is derived from an EMBL/GenBank/DDBJ whole genome shotgun (WGS) entry which is preliminary data.</text>
</comment>
<dbReference type="GO" id="GO:0005975">
    <property type="term" value="P:carbohydrate metabolic process"/>
    <property type="evidence" value="ECO:0007669"/>
    <property type="project" value="InterPro"/>
</dbReference>
<dbReference type="EMBL" id="SLZZ01000036">
    <property type="protein sequence ID" value="TCS74668.1"/>
    <property type="molecule type" value="Genomic_DNA"/>
</dbReference>
<dbReference type="RefSeq" id="WP_330572198.1">
    <property type="nucleotide sequence ID" value="NZ_DAIQXH010000034.1"/>
</dbReference>
<reference evidence="1 2" key="1">
    <citation type="submission" date="2019-03" db="EMBL/GenBank/DDBJ databases">
        <title>Genomic Encyclopedia of Type Strains, Phase IV (KMG-IV): sequencing the most valuable type-strain genomes for metagenomic binning, comparative biology and taxonomic classification.</title>
        <authorList>
            <person name="Goeker M."/>
        </authorList>
    </citation>
    <scope>NUCLEOTIDE SEQUENCE [LARGE SCALE GENOMIC DNA]</scope>
    <source>
        <strain evidence="1 2">DSM 29489</strain>
    </source>
</reference>
<proteinExistence type="predicted"/>
<dbReference type="SUPFAM" id="SSF74650">
    <property type="entry name" value="Galactose mutarotase-like"/>
    <property type="match status" value="1"/>
</dbReference>
<keyword evidence="2" id="KW-1185">Reference proteome</keyword>
<dbReference type="GO" id="GO:0003824">
    <property type="term" value="F:catalytic activity"/>
    <property type="evidence" value="ECO:0007669"/>
    <property type="project" value="InterPro"/>
</dbReference>